<name>A0A031LQR6_9CREN</name>
<reference evidence="1 2" key="1">
    <citation type="submission" date="2014-03" db="EMBL/GenBank/DDBJ databases">
        <title>Draft genome sequence of the novel thermoacidophilic archaea Acidianus copahuensis ALE1 strain, isolated from Copahue volcanic area in Neuquen Argentina.</title>
        <authorList>
            <person name="Urbieta M.S."/>
            <person name="Rascovan N."/>
            <person name="Castro C."/>
            <person name="Revale S."/>
            <person name="Giaveno M.A."/>
            <person name="Vazquez M.P."/>
            <person name="Donati E.R."/>
        </authorList>
    </citation>
    <scope>NUCLEOTIDE SEQUENCE [LARGE SCALE GENOMIC DNA]</scope>
    <source>
        <strain evidence="1 2">ALE1</strain>
    </source>
</reference>
<gene>
    <name evidence="1" type="ORF">CM19_05465</name>
</gene>
<dbReference type="AlphaFoldDB" id="A0A031LQR6"/>
<evidence type="ECO:0000313" key="2">
    <source>
        <dbReference type="Proteomes" id="UP000024332"/>
    </source>
</evidence>
<organism evidence="1 2">
    <name type="scientific">Candidatus Acidianus copahuensis</name>
    <dbReference type="NCBI Taxonomy" id="1160895"/>
    <lineage>
        <taxon>Archaea</taxon>
        <taxon>Thermoproteota</taxon>
        <taxon>Thermoprotei</taxon>
        <taxon>Sulfolobales</taxon>
        <taxon>Sulfolobaceae</taxon>
        <taxon>Acidianus</taxon>
    </lineage>
</organism>
<evidence type="ECO:0000313" key="1">
    <source>
        <dbReference type="EMBL" id="EZQ07105.1"/>
    </source>
</evidence>
<protein>
    <submittedName>
        <fullName evidence="1">Uncharacterized protein</fullName>
    </submittedName>
</protein>
<proteinExistence type="predicted"/>
<dbReference type="Proteomes" id="UP000024332">
    <property type="component" value="Unassembled WGS sequence"/>
</dbReference>
<sequence>MYLSGKLLCEGCARSEIIKRVRKELKMSKFLQEKREKILLIYSEPFEEVSELLKKMIEAFTKNFLPEIRLFKVEESEDVNETLWKMMKFALASEEKKIVLPITADFLLAYTIYSSSLSQFYYLFMESSIFSLNGKTFLVPLHSTSISELYAFSEITGGLKLKDTLMSEILNWEYEQFKDNEVVHTFETTIPLLTHGMKNCKECGALIASEGLCKYCLRSSSHPY</sequence>
<dbReference type="EMBL" id="JFZT01000039">
    <property type="protein sequence ID" value="EZQ07105.1"/>
    <property type="molecule type" value="Genomic_DNA"/>
</dbReference>
<accession>A0A031LQR6</accession>
<keyword evidence="2" id="KW-1185">Reference proteome</keyword>
<comment type="caution">
    <text evidence="1">The sequence shown here is derived from an EMBL/GenBank/DDBJ whole genome shotgun (WGS) entry which is preliminary data.</text>
</comment>